<keyword evidence="4" id="KW-0804">Transcription</keyword>
<evidence type="ECO:0000256" key="3">
    <source>
        <dbReference type="ARBA" id="ARBA00023155"/>
    </source>
</evidence>
<gene>
    <name evidence="8" type="ORF">GIB67_021087</name>
</gene>
<evidence type="ECO:0000259" key="7">
    <source>
        <dbReference type="Pfam" id="PF25797"/>
    </source>
</evidence>
<organism evidence="8 9">
    <name type="scientific">Kingdonia uniflora</name>
    <dbReference type="NCBI Taxonomy" id="39325"/>
    <lineage>
        <taxon>Eukaryota</taxon>
        <taxon>Viridiplantae</taxon>
        <taxon>Streptophyta</taxon>
        <taxon>Embryophyta</taxon>
        <taxon>Tracheophyta</taxon>
        <taxon>Spermatophyta</taxon>
        <taxon>Magnoliopsida</taxon>
        <taxon>Ranunculales</taxon>
        <taxon>Circaeasteraceae</taxon>
        <taxon>Kingdonia</taxon>
    </lineage>
</organism>
<evidence type="ECO:0000256" key="5">
    <source>
        <dbReference type="ARBA" id="ARBA00023242"/>
    </source>
</evidence>
<sequence length="248" mass="28308">MASHSNQDNFEAKKQKLIQLAEGAIDELLKLANLGKPMWDSRPGSKTGQLLSEKEYLRVFPRGTETPRPSKWRSEGSWCTKIIEMGNLDLVNILMDEIVWIEHVELEDNSVHNMYKSVIDSTIAFGAEHWLTTISRQCDHVKSVFFRGLQAEYCDHIPEAARKGLMNVAERTVKIFCNGIHASVLEEWVHLTGECANVRAMGRNSKDPRRPGIDYSAATSIWLPVSPKKVFDFLQDFNSPYKVKNYMH</sequence>
<evidence type="ECO:0000256" key="2">
    <source>
        <dbReference type="ARBA" id="ARBA00023125"/>
    </source>
</evidence>
<dbReference type="PANTHER" id="PTHR45654:SF77">
    <property type="entry name" value="HOMEOBOX-LEUCINE ZIPPER PROTEIN MERISTEM L1"/>
    <property type="match status" value="1"/>
</dbReference>
<dbReference type="EMBL" id="JACGCM010001009">
    <property type="protein sequence ID" value="KAF6162938.1"/>
    <property type="molecule type" value="Genomic_DNA"/>
</dbReference>
<name>A0A7J7N7Q9_9MAGN</name>
<feature type="domain" description="HD-Zip IV C-terminal" evidence="7">
    <location>
        <begin position="160"/>
        <end position="238"/>
    </location>
</feature>
<dbReference type="Pfam" id="PF01852">
    <property type="entry name" value="START"/>
    <property type="match status" value="1"/>
</dbReference>
<dbReference type="Proteomes" id="UP000541444">
    <property type="component" value="Unassembled WGS sequence"/>
</dbReference>
<feature type="domain" description="START" evidence="6">
    <location>
        <begin position="98"/>
        <end position="138"/>
    </location>
</feature>
<dbReference type="PANTHER" id="PTHR45654">
    <property type="entry name" value="HOMEOBOX-LEUCINE ZIPPER PROTEIN MERISTEM L1"/>
    <property type="match status" value="1"/>
</dbReference>
<evidence type="ECO:0000259" key="6">
    <source>
        <dbReference type="Pfam" id="PF01852"/>
    </source>
</evidence>
<dbReference type="InterPro" id="IPR057993">
    <property type="entry name" value="HD-Zip_IV_C"/>
</dbReference>
<keyword evidence="9" id="KW-1185">Reference proteome</keyword>
<accession>A0A7J7N7Q9</accession>
<protein>
    <recommendedName>
        <fullName evidence="10">START domain-containing protein</fullName>
    </recommendedName>
</protein>
<evidence type="ECO:0000313" key="9">
    <source>
        <dbReference type="Proteomes" id="UP000541444"/>
    </source>
</evidence>
<evidence type="ECO:0000256" key="1">
    <source>
        <dbReference type="ARBA" id="ARBA00023015"/>
    </source>
</evidence>
<dbReference type="GO" id="GO:0003677">
    <property type="term" value="F:DNA binding"/>
    <property type="evidence" value="ECO:0007669"/>
    <property type="project" value="UniProtKB-KW"/>
</dbReference>
<keyword evidence="5" id="KW-0539">Nucleus</keyword>
<dbReference type="InterPro" id="IPR042160">
    <property type="entry name" value="HD-Zip_IV"/>
</dbReference>
<dbReference type="AlphaFoldDB" id="A0A7J7N7Q9"/>
<keyword evidence="3" id="KW-0371">Homeobox</keyword>
<dbReference type="OrthoDB" id="1714304at2759"/>
<dbReference type="InterPro" id="IPR002913">
    <property type="entry name" value="START_lipid-bd_dom"/>
</dbReference>
<reference evidence="8 9" key="1">
    <citation type="journal article" date="2020" name="IScience">
        <title>Genome Sequencing of the Endangered Kingdonia uniflora (Circaeasteraceae, Ranunculales) Reveals Potential Mechanisms of Evolutionary Specialization.</title>
        <authorList>
            <person name="Sun Y."/>
            <person name="Deng T."/>
            <person name="Zhang A."/>
            <person name="Moore M.J."/>
            <person name="Landis J.B."/>
            <person name="Lin N."/>
            <person name="Zhang H."/>
            <person name="Zhang X."/>
            <person name="Huang J."/>
            <person name="Zhang X."/>
            <person name="Sun H."/>
            <person name="Wang H."/>
        </authorList>
    </citation>
    <scope>NUCLEOTIDE SEQUENCE [LARGE SCALE GENOMIC DNA]</scope>
    <source>
        <strain evidence="8">TB1705</strain>
        <tissue evidence="8">Leaf</tissue>
    </source>
</reference>
<evidence type="ECO:0000313" key="8">
    <source>
        <dbReference type="EMBL" id="KAF6162938.1"/>
    </source>
</evidence>
<keyword evidence="1" id="KW-0805">Transcription regulation</keyword>
<keyword evidence="2" id="KW-0238">DNA-binding</keyword>
<evidence type="ECO:0008006" key="10">
    <source>
        <dbReference type="Google" id="ProtNLM"/>
    </source>
</evidence>
<dbReference type="Pfam" id="PF25797">
    <property type="entry name" value="PDF2_C"/>
    <property type="match status" value="1"/>
</dbReference>
<comment type="caution">
    <text evidence="8">The sequence shown here is derived from an EMBL/GenBank/DDBJ whole genome shotgun (WGS) entry which is preliminary data.</text>
</comment>
<evidence type="ECO:0000256" key="4">
    <source>
        <dbReference type="ARBA" id="ARBA00023163"/>
    </source>
</evidence>
<dbReference type="GO" id="GO:0008289">
    <property type="term" value="F:lipid binding"/>
    <property type="evidence" value="ECO:0007669"/>
    <property type="project" value="InterPro"/>
</dbReference>
<proteinExistence type="predicted"/>